<sequence length="323" mass="35568">MTTPCAPIQFPPLHDTMGCLFIGTTLAGAMWGVTTMQTYNYFFQYFKVDRPLLNIMVGVIYALDTVHQIMLLHLVYTYLVSNFGSPVILGTLVWSILIMVLLTAFIGLICQLFLTYRIWILSRGKVPVVVVVLLPILGLFTTTLAYFANAWPFTTFAQLALVGGYSRAVNVLGAVSDITITLTLSFYLWSSKSGMRRTDAIINRLILFCVRTGAITTACAICSLITISLLPNTFVYITFYCTLARWYTASLLATLNARSDLRSQSTPHHSLGSTAVSLDSSGSRDRTGRAVDASGGVRHVAINKEGVDTLIPNEYEMKVNQAL</sequence>
<keyword evidence="2" id="KW-0812">Transmembrane</keyword>
<evidence type="ECO:0000313" key="5">
    <source>
        <dbReference type="Proteomes" id="UP001049176"/>
    </source>
</evidence>
<feature type="transmembrane region" description="Helical" evidence="2">
    <location>
        <begin position="20"/>
        <end position="43"/>
    </location>
</feature>
<dbReference type="InterPro" id="IPR045339">
    <property type="entry name" value="DUF6534"/>
</dbReference>
<dbReference type="EMBL" id="CM032186">
    <property type="protein sequence ID" value="KAG7091542.1"/>
    <property type="molecule type" value="Genomic_DNA"/>
</dbReference>
<organism evidence="4 5">
    <name type="scientific">Marasmius oreades</name>
    <name type="common">fairy-ring Marasmius</name>
    <dbReference type="NCBI Taxonomy" id="181124"/>
    <lineage>
        <taxon>Eukaryota</taxon>
        <taxon>Fungi</taxon>
        <taxon>Dikarya</taxon>
        <taxon>Basidiomycota</taxon>
        <taxon>Agaricomycotina</taxon>
        <taxon>Agaricomycetes</taxon>
        <taxon>Agaricomycetidae</taxon>
        <taxon>Agaricales</taxon>
        <taxon>Marasmiineae</taxon>
        <taxon>Marasmiaceae</taxon>
        <taxon>Marasmius</taxon>
    </lineage>
</organism>
<keyword evidence="2" id="KW-0472">Membrane</keyword>
<feature type="transmembrane region" description="Helical" evidence="2">
    <location>
        <begin position="233"/>
        <end position="255"/>
    </location>
</feature>
<keyword evidence="2" id="KW-1133">Transmembrane helix</keyword>
<dbReference type="AlphaFoldDB" id="A0A9P7RXL2"/>
<gene>
    <name evidence="4" type="ORF">E1B28_010571</name>
</gene>
<dbReference type="PANTHER" id="PTHR40465:SF1">
    <property type="entry name" value="DUF6534 DOMAIN-CONTAINING PROTEIN"/>
    <property type="match status" value="1"/>
</dbReference>
<dbReference type="GeneID" id="66079647"/>
<feature type="domain" description="DUF6534" evidence="3">
    <location>
        <begin position="174"/>
        <end position="259"/>
    </location>
</feature>
<evidence type="ECO:0000313" key="4">
    <source>
        <dbReference type="EMBL" id="KAG7091542.1"/>
    </source>
</evidence>
<feature type="transmembrane region" description="Helical" evidence="2">
    <location>
        <begin position="168"/>
        <end position="189"/>
    </location>
</feature>
<feature type="transmembrane region" description="Helical" evidence="2">
    <location>
        <begin position="126"/>
        <end position="148"/>
    </location>
</feature>
<protein>
    <recommendedName>
        <fullName evidence="3">DUF6534 domain-containing protein</fullName>
    </recommendedName>
</protein>
<reference evidence="4" key="1">
    <citation type="journal article" date="2021" name="Genome Biol. Evol.">
        <title>The assembled and annotated genome of the fairy-ring fungus Marasmius oreades.</title>
        <authorList>
            <person name="Hiltunen M."/>
            <person name="Ament-Velasquez S.L."/>
            <person name="Johannesson H."/>
        </authorList>
    </citation>
    <scope>NUCLEOTIDE SEQUENCE</scope>
    <source>
        <strain evidence="4">03SP1</strain>
    </source>
</reference>
<dbReference type="Proteomes" id="UP001049176">
    <property type="component" value="Chromosome 6"/>
</dbReference>
<feature type="transmembrane region" description="Helical" evidence="2">
    <location>
        <begin position="201"/>
        <end position="227"/>
    </location>
</feature>
<dbReference type="KEGG" id="more:E1B28_010571"/>
<dbReference type="PANTHER" id="PTHR40465">
    <property type="entry name" value="CHROMOSOME 1, WHOLE GENOME SHOTGUN SEQUENCE"/>
    <property type="match status" value="1"/>
</dbReference>
<evidence type="ECO:0000256" key="1">
    <source>
        <dbReference type="SAM" id="MobiDB-lite"/>
    </source>
</evidence>
<evidence type="ECO:0000259" key="3">
    <source>
        <dbReference type="Pfam" id="PF20152"/>
    </source>
</evidence>
<dbReference type="OrthoDB" id="3263055at2759"/>
<comment type="caution">
    <text evidence="4">The sequence shown here is derived from an EMBL/GenBank/DDBJ whole genome shotgun (WGS) entry which is preliminary data.</text>
</comment>
<dbReference type="Pfam" id="PF20152">
    <property type="entry name" value="DUF6534"/>
    <property type="match status" value="1"/>
</dbReference>
<name>A0A9P7RXL2_9AGAR</name>
<evidence type="ECO:0000256" key="2">
    <source>
        <dbReference type="SAM" id="Phobius"/>
    </source>
</evidence>
<proteinExistence type="predicted"/>
<accession>A0A9P7RXL2</accession>
<feature type="transmembrane region" description="Helical" evidence="2">
    <location>
        <begin position="55"/>
        <end position="79"/>
    </location>
</feature>
<feature type="transmembrane region" description="Helical" evidence="2">
    <location>
        <begin position="91"/>
        <end position="114"/>
    </location>
</feature>
<feature type="compositionally biased region" description="Polar residues" evidence="1">
    <location>
        <begin position="263"/>
        <end position="281"/>
    </location>
</feature>
<keyword evidence="5" id="KW-1185">Reference proteome</keyword>
<dbReference type="RefSeq" id="XP_043008012.1">
    <property type="nucleotide sequence ID" value="XM_043155542.1"/>
</dbReference>
<feature type="region of interest" description="Disordered" evidence="1">
    <location>
        <begin position="263"/>
        <end position="292"/>
    </location>
</feature>